<comment type="caution">
    <text evidence="8">The sequence shown here is derived from an EMBL/GenBank/DDBJ whole genome shotgun (WGS) entry which is preliminary data.</text>
</comment>
<evidence type="ECO:0000256" key="7">
    <source>
        <dbReference type="SAM" id="SignalP"/>
    </source>
</evidence>
<comment type="catalytic activity">
    <reaction evidence="5">
        <text>ATP + H2O = ADP + phosphate + H(+)</text>
        <dbReference type="Rhea" id="RHEA:13065"/>
        <dbReference type="ChEBI" id="CHEBI:15377"/>
        <dbReference type="ChEBI" id="CHEBI:15378"/>
        <dbReference type="ChEBI" id="CHEBI:30616"/>
        <dbReference type="ChEBI" id="CHEBI:43474"/>
        <dbReference type="ChEBI" id="CHEBI:456216"/>
        <dbReference type="EC" id="3.6.4.10"/>
    </reaction>
</comment>
<dbReference type="Proteomes" id="UP000050424">
    <property type="component" value="Unassembled WGS sequence"/>
</dbReference>
<dbReference type="InterPro" id="IPR013126">
    <property type="entry name" value="Hsp_70_fam"/>
</dbReference>
<keyword evidence="4" id="KW-0143">Chaperone</keyword>
<dbReference type="SUPFAM" id="SSF53067">
    <property type="entry name" value="Actin-like ATPase domain"/>
    <property type="match status" value="2"/>
</dbReference>
<dbReference type="InterPro" id="IPR029047">
    <property type="entry name" value="HSP70_peptide-bd_sf"/>
</dbReference>
<dbReference type="GO" id="GO:0005524">
    <property type="term" value="F:ATP binding"/>
    <property type="evidence" value="ECO:0007669"/>
    <property type="project" value="UniProtKB-KW"/>
</dbReference>
<evidence type="ECO:0000256" key="1">
    <source>
        <dbReference type="ARBA" id="ARBA00012554"/>
    </source>
</evidence>
<organism evidence="8 9">
    <name type="scientific">Neonectria ditissima</name>
    <dbReference type="NCBI Taxonomy" id="78410"/>
    <lineage>
        <taxon>Eukaryota</taxon>
        <taxon>Fungi</taxon>
        <taxon>Dikarya</taxon>
        <taxon>Ascomycota</taxon>
        <taxon>Pezizomycotina</taxon>
        <taxon>Sordariomycetes</taxon>
        <taxon>Hypocreomycetidae</taxon>
        <taxon>Hypocreales</taxon>
        <taxon>Nectriaceae</taxon>
        <taxon>Neonectria</taxon>
    </lineage>
</organism>
<evidence type="ECO:0000256" key="2">
    <source>
        <dbReference type="ARBA" id="ARBA00022741"/>
    </source>
</evidence>
<dbReference type="OrthoDB" id="5089326at2759"/>
<evidence type="ECO:0000313" key="8">
    <source>
        <dbReference type="EMBL" id="KPM44472.1"/>
    </source>
</evidence>
<evidence type="ECO:0000256" key="3">
    <source>
        <dbReference type="ARBA" id="ARBA00022840"/>
    </source>
</evidence>
<dbReference type="STRING" id="78410.A0A0P7BX91"/>
<dbReference type="Gene3D" id="3.30.30.30">
    <property type="match status" value="1"/>
</dbReference>
<name>A0A0P7BX91_9HYPO</name>
<sequence>MWAFCLVYLLVCPIFVYLSVRDSQDTEGLYIGVEFGAMHSRVATVKDGKINVLPTELMAQFSPSYIAFTDNGILFGEAAKSYSAVDPKNTVFGIRHLLGRNYSEIESRIEHFPFKVIAKAGRPVIEIQLGNSRKHFTPEDLYGLILKKIKVTAEAYLGAKVSNAVMTIPTSFGEDQRTATRDAGVQAGLHIPRLMLEPTAAGTVHEVGSDYHDEKKFLVISLNAATLDLHVLELDRGVWETLASANGITLDGNVYSAETEWLNNRSLDDKVELEDVENLVAFDLLSTKSTTDHIFRQTLPSVERLLKSLDMKKGEIDDLIMVGTSDHVPKLQPMFEEFLGIKAGNVVDPLNAHAIGATMMARVLFSGDFDDDVPLFLDVCPMSLGIETAAGTITPIIHRNTPIPTRKGKIFAAAANNQSSMTLKVYQGERALARDNTFLGELEFPLTSPLQGVPAVGVWFELDANSILRVIARDLKGRREERVSIPDMMGWEYMDLINSLVMKAEELYEADVVLRQLLPATNAIL</sequence>
<evidence type="ECO:0000313" key="9">
    <source>
        <dbReference type="Proteomes" id="UP000050424"/>
    </source>
</evidence>
<dbReference type="AlphaFoldDB" id="A0A0P7BX91"/>
<dbReference type="GO" id="GO:0140662">
    <property type="term" value="F:ATP-dependent protein folding chaperone"/>
    <property type="evidence" value="ECO:0007669"/>
    <property type="project" value="InterPro"/>
</dbReference>
<comment type="similarity">
    <text evidence="6">Belongs to the heat shock protein 70 family.</text>
</comment>
<feature type="chain" id="PRO_5006136353" description="non-chaperonin molecular chaperone ATPase" evidence="7">
    <location>
        <begin position="19"/>
        <end position="525"/>
    </location>
</feature>
<evidence type="ECO:0000256" key="4">
    <source>
        <dbReference type="ARBA" id="ARBA00023186"/>
    </source>
</evidence>
<reference evidence="8 9" key="1">
    <citation type="submission" date="2015-09" db="EMBL/GenBank/DDBJ databases">
        <title>Draft genome of a European isolate of the apple canker pathogen Neonectria ditissima.</title>
        <authorList>
            <person name="Gomez-Cortecero A."/>
            <person name="Harrison R.J."/>
            <person name="Armitage A.D."/>
        </authorList>
    </citation>
    <scope>NUCLEOTIDE SEQUENCE [LARGE SCALE GENOMIC DNA]</scope>
    <source>
        <strain evidence="8 9">R09/05</strain>
    </source>
</reference>
<gene>
    <name evidence="8" type="ORF">AK830_g2090</name>
</gene>
<dbReference type="FunFam" id="3.30.30.30:FF:000005">
    <property type="entry name" value="Heat shock protein ssb1"/>
    <property type="match status" value="1"/>
</dbReference>
<proteinExistence type="inferred from homology"/>
<dbReference type="PANTHER" id="PTHR19375">
    <property type="entry name" value="HEAT SHOCK PROTEIN 70KDA"/>
    <property type="match status" value="1"/>
</dbReference>
<keyword evidence="2 6" id="KW-0547">Nucleotide-binding</keyword>
<dbReference type="InterPro" id="IPR043129">
    <property type="entry name" value="ATPase_NBD"/>
</dbReference>
<dbReference type="Gene3D" id="3.90.640.10">
    <property type="entry name" value="Actin, Chain A, domain 4"/>
    <property type="match status" value="1"/>
</dbReference>
<feature type="signal peptide" evidence="7">
    <location>
        <begin position="1"/>
        <end position="18"/>
    </location>
</feature>
<dbReference type="Gene3D" id="3.30.420.40">
    <property type="match status" value="4"/>
</dbReference>
<dbReference type="EMBL" id="LKCW01000019">
    <property type="protein sequence ID" value="KPM44472.1"/>
    <property type="molecule type" value="Genomic_DNA"/>
</dbReference>
<dbReference type="PRINTS" id="PR00301">
    <property type="entry name" value="HEATSHOCK70"/>
</dbReference>
<evidence type="ECO:0000256" key="5">
    <source>
        <dbReference type="ARBA" id="ARBA00048056"/>
    </source>
</evidence>
<keyword evidence="3 6" id="KW-0067">ATP-binding</keyword>
<dbReference type="SUPFAM" id="SSF100920">
    <property type="entry name" value="Heat shock protein 70kD (HSP70), peptide-binding domain"/>
    <property type="match status" value="1"/>
</dbReference>
<dbReference type="Pfam" id="PF00012">
    <property type="entry name" value="HSP70"/>
    <property type="match status" value="2"/>
</dbReference>
<dbReference type="Gene3D" id="2.60.34.10">
    <property type="entry name" value="Substrate Binding Domain Of DNAk, Chain A, domain 1"/>
    <property type="match status" value="1"/>
</dbReference>
<keyword evidence="9" id="KW-1185">Reference proteome</keyword>
<accession>A0A0P7BX91</accession>
<evidence type="ECO:0000256" key="6">
    <source>
        <dbReference type="RuleBase" id="RU003322"/>
    </source>
</evidence>
<protein>
    <recommendedName>
        <fullName evidence="1">non-chaperonin molecular chaperone ATPase</fullName>
        <ecNumber evidence="1">3.6.4.10</ecNumber>
    </recommendedName>
</protein>
<dbReference type="EC" id="3.6.4.10" evidence="1"/>
<keyword evidence="7" id="KW-0732">Signal</keyword>